<name>A0A8K1G146_9PASS</name>
<feature type="region of interest" description="Disordered" evidence="2">
    <location>
        <begin position="345"/>
        <end position="374"/>
    </location>
</feature>
<dbReference type="PANTHER" id="PTHR23175:SF5">
    <property type="entry name" value="RHO GTPASE-ACTIVATING PROTEIN 23"/>
    <property type="match status" value="1"/>
</dbReference>
<dbReference type="GO" id="GO:0007165">
    <property type="term" value="P:signal transduction"/>
    <property type="evidence" value="ECO:0007669"/>
    <property type="project" value="InterPro"/>
</dbReference>
<dbReference type="SUPFAM" id="SSF48350">
    <property type="entry name" value="GTPase activation domain, GAP"/>
    <property type="match status" value="1"/>
</dbReference>
<dbReference type="PROSITE" id="PS50003">
    <property type="entry name" value="PH_DOMAIN"/>
    <property type="match status" value="1"/>
</dbReference>
<evidence type="ECO:0000259" key="5">
    <source>
        <dbReference type="PROSITE" id="PS50238"/>
    </source>
</evidence>
<feature type="compositionally biased region" description="Basic and acidic residues" evidence="2">
    <location>
        <begin position="1303"/>
        <end position="1331"/>
    </location>
</feature>
<feature type="domain" description="PH" evidence="3">
    <location>
        <begin position="642"/>
        <end position="756"/>
    </location>
</feature>
<dbReference type="SUPFAM" id="SSF50156">
    <property type="entry name" value="PDZ domain-like"/>
    <property type="match status" value="1"/>
</dbReference>
<feature type="compositionally biased region" description="Polar residues" evidence="2">
    <location>
        <begin position="1193"/>
        <end position="1202"/>
    </location>
</feature>
<dbReference type="CDD" id="cd01253">
    <property type="entry name" value="PH_ARHGAP21-like"/>
    <property type="match status" value="1"/>
</dbReference>
<dbReference type="Pfam" id="PF17820">
    <property type="entry name" value="PDZ_6"/>
    <property type="match status" value="1"/>
</dbReference>
<dbReference type="SUPFAM" id="SSF50729">
    <property type="entry name" value="PH domain-like"/>
    <property type="match status" value="1"/>
</dbReference>
<gene>
    <name evidence="6" type="ORF">HGM15179_017337</name>
</gene>
<dbReference type="EMBL" id="SWJQ01000998">
    <property type="protein sequence ID" value="TRZ09773.1"/>
    <property type="molecule type" value="Genomic_DNA"/>
</dbReference>
<dbReference type="OrthoDB" id="6281275at2759"/>
<dbReference type="SMART" id="SM00233">
    <property type="entry name" value="PH"/>
    <property type="match status" value="1"/>
</dbReference>
<reference evidence="6" key="1">
    <citation type="submission" date="2019-04" db="EMBL/GenBank/DDBJ databases">
        <title>Genome assembly of Zosterops borbonicus 15179.</title>
        <authorList>
            <person name="Leroy T."/>
            <person name="Anselmetti Y."/>
            <person name="Tilak M.-K."/>
            <person name="Nabholz B."/>
        </authorList>
    </citation>
    <scope>NUCLEOTIDE SEQUENCE</scope>
    <source>
        <strain evidence="6">HGM_15179</strain>
        <tissue evidence="6">Muscle</tissue>
    </source>
</reference>
<dbReference type="SMART" id="SM00324">
    <property type="entry name" value="RhoGAP"/>
    <property type="match status" value="1"/>
</dbReference>
<dbReference type="GO" id="GO:0005096">
    <property type="term" value="F:GTPase activator activity"/>
    <property type="evidence" value="ECO:0007669"/>
    <property type="project" value="UniProtKB-KW"/>
</dbReference>
<dbReference type="InterPro" id="IPR001478">
    <property type="entry name" value="PDZ"/>
</dbReference>
<evidence type="ECO:0008006" key="8">
    <source>
        <dbReference type="Google" id="ProtNLM"/>
    </source>
</evidence>
<feature type="domain" description="Rho-GAP" evidence="5">
    <location>
        <begin position="851"/>
        <end position="1043"/>
    </location>
</feature>
<evidence type="ECO:0000259" key="4">
    <source>
        <dbReference type="PROSITE" id="PS50106"/>
    </source>
</evidence>
<feature type="region of interest" description="Disordered" evidence="2">
    <location>
        <begin position="237"/>
        <end position="262"/>
    </location>
</feature>
<feature type="region of interest" description="Disordered" evidence="2">
    <location>
        <begin position="469"/>
        <end position="492"/>
    </location>
</feature>
<dbReference type="SMART" id="SM00228">
    <property type="entry name" value="PDZ"/>
    <property type="match status" value="1"/>
</dbReference>
<feature type="region of interest" description="Disordered" evidence="2">
    <location>
        <begin position="1076"/>
        <end position="1420"/>
    </location>
</feature>
<keyword evidence="7" id="KW-1185">Reference proteome</keyword>
<dbReference type="FunFam" id="1.10.555.10:FF:000014">
    <property type="entry name" value="Rho GTPase activating protein 21"/>
    <property type="match status" value="1"/>
</dbReference>
<sequence length="1420" mass="154645">MDTIFVKNVREDGPAHQAGLRTGDRLVKVNGESIIGKTYSQVIALIQNSDDVLELSIMPKDEDILQLAYSQDAYLKGNEPYSGGAQSIPEPPPICYPRKTYPFQARPAEPAPGPPPEPRAPRPAPAGPSPPLGARSDPGPGGSPAHRPEEPQPGGPSPRPAAPQGPPGSFSRPSCSPNTAPDRYGMSPAAAPCYGIPKPLPEHRTHCGFKEGLGGFSRVPGRQECQQALSRWFCSQEPRRSSSEERRHAMPRYRSVSHDRLGGSGPAPGRVWPHSASHDTLLQASREGWAPRARSEHYLGRYGRSMEALEPSALLSPHSERSAWPERLCRAAVASVQPIPAASFAASSSSSSSSSREPVQKHPSQPNLPSADDSGYIGYRSYSPSFQRRTGLLHALACRDPAFGGLPTFSIAQRAVAPLRDTGVSPPPEERREEVVLRQKPPTGRKVPAPLRQMNFVFAEGVKEADVREAGGAAGRGDRPGSERPGRRVAPLAAPEDSLASIPFIDEPTSPSIDLKAKHVPASSVVSSAMNSAPAVATSPASPTFAFALSRHYSQDCSSIKAGRRSSYLLAITTERSKSCDDGLNAFRDEGKILRRMPSRVPSLRMLRSFFTDGSLDSLGTSEDARSKRHSTSDLSDVPFSAVRKEGWLHCKQILTKKGKKVGGGIRQWKRVFAVLRTHSLYLCKDRREAVTCAPAPGEEEPPISIQACLVDISYSETKRKHVFRLTTADFCEYLFQAEDREDMLAWIKVIRENSKAEGEDPGFASQALISKKLNDYRKVSPAGTKPDSSPKGPRGLGIRAEFLKQTGTSAPRSPRQDAAVTKDESSSQKAPWGINIMKKNKKSAPRAFGVRLEDCQPAPDNKNVPLIVEACCKVVEDRGLEYMGIYRVPGNNAVVSSLQEQLNKGATEINLQDERWQDLNVISSLLKSFFRKLPEPLFTDDKYNDFIEANRIEDASERMRTLRKLIRDLPGHYYETLKFLVGHLKTIADHSEKNKMEPRNLALVFGPTLVRTSEDNMTDMVTHMPDRYKIVETLIQHSDWFFSDKEDNKGEKTPVDEKEAQSVPNIEYLLPNIGRTAAPGDAAGSTRSGSAKPKGSWPSRQAPPHRELLAIPFVSAAARKRKKRREAEGVGSSTDDDAERRDSPGRQQQREGPAVTPGRAPRATGTEPAAPGAERECSAGPEPAPDARSIVSGYSTLSTMDRSLCSEVHSVAGSRGEEADDERSELSHMETDTESREGAPRGPGQPGEGTGDDDKSPPGRPSFNSHRLIQCDTLARRKLGRPRQAGDSGEDEPSWGSPGRASLREQLRQHLRGSADDMGVRLRRAHSPETRRRKSSWRRHTVLVPGGLKDLNFNEWKEPRGLQGTAAPCRDKDSGLSSLESTKARPAVPVPAPPGAASPGTATESPGGSPGVPLFPRCL</sequence>
<feature type="compositionally biased region" description="Basic and acidic residues" evidence="2">
    <location>
        <begin position="1046"/>
        <end position="1061"/>
    </location>
</feature>
<feature type="region of interest" description="Disordered" evidence="2">
    <location>
        <begin position="420"/>
        <end position="448"/>
    </location>
</feature>
<dbReference type="InterPro" id="IPR041681">
    <property type="entry name" value="PH_9"/>
</dbReference>
<proteinExistence type="predicted"/>
<feature type="domain" description="PDZ" evidence="4">
    <location>
        <begin position="1"/>
        <end position="61"/>
    </location>
</feature>
<feature type="region of interest" description="Disordered" evidence="2">
    <location>
        <begin position="1046"/>
        <end position="1065"/>
    </location>
</feature>
<dbReference type="Gene3D" id="1.10.555.10">
    <property type="entry name" value="Rho GTPase activation protein"/>
    <property type="match status" value="1"/>
</dbReference>
<dbReference type="PROSITE" id="PS50238">
    <property type="entry name" value="RHOGAP"/>
    <property type="match status" value="1"/>
</dbReference>
<dbReference type="Gene3D" id="2.30.42.10">
    <property type="match status" value="1"/>
</dbReference>
<evidence type="ECO:0000313" key="7">
    <source>
        <dbReference type="Proteomes" id="UP000796761"/>
    </source>
</evidence>
<dbReference type="PROSITE" id="PS50106">
    <property type="entry name" value="PDZ"/>
    <property type="match status" value="1"/>
</dbReference>
<dbReference type="PANTHER" id="PTHR23175">
    <property type="entry name" value="PDZ DOMAIN-CONTAINING PROTEIN"/>
    <property type="match status" value="1"/>
</dbReference>
<evidence type="ECO:0000313" key="6">
    <source>
        <dbReference type="EMBL" id="TRZ09773.1"/>
    </source>
</evidence>
<feature type="compositionally biased region" description="Pro residues" evidence="2">
    <location>
        <begin position="109"/>
        <end position="131"/>
    </location>
</feature>
<dbReference type="InterPro" id="IPR008936">
    <property type="entry name" value="Rho_GTPase_activation_prot"/>
</dbReference>
<dbReference type="InterPro" id="IPR036034">
    <property type="entry name" value="PDZ_sf"/>
</dbReference>
<evidence type="ECO:0000256" key="2">
    <source>
        <dbReference type="SAM" id="MobiDB-lite"/>
    </source>
</evidence>
<feature type="compositionally biased region" description="Pro residues" evidence="2">
    <location>
        <begin position="151"/>
        <end position="166"/>
    </location>
</feature>
<comment type="caution">
    <text evidence="6">The sequence shown here is derived from an EMBL/GenBank/DDBJ whole genome shotgun (WGS) entry which is preliminary data.</text>
</comment>
<evidence type="ECO:0000256" key="1">
    <source>
        <dbReference type="ARBA" id="ARBA00022468"/>
    </source>
</evidence>
<feature type="region of interest" description="Disordered" evidence="2">
    <location>
        <begin position="80"/>
        <end position="194"/>
    </location>
</feature>
<feature type="region of interest" description="Disordered" evidence="2">
    <location>
        <begin position="805"/>
        <end position="832"/>
    </location>
</feature>
<accession>A0A8K1G146</accession>
<dbReference type="Pfam" id="PF15410">
    <property type="entry name" value="PH_9"/>
    <property type="match status" value="1"/>
</dbReference>
<feature type="compositionally biased region" description="Basic and acidic residues" evidence="2">
    <location>
        <begin position="428"/>
        <end position="437"/>
    </location>
</feature>
<evidence type="ECO:0000259" key="3">
    <source>
        <dbReference type="PROSITE" id="PS50003"/>
    </source>
</evidence>
<dbReference type="InterPro" id="IPR001849">
    <property type="entry name" value="PH_domain"/>
</dbReference>
<dbReference type="InterPro" id="IPR011993">
    <property type="entry name" value="PH-like_dom_sf"/>
</dbReference>
<feature type="compositionally biased region" description="Basic and acidic residues" evidence="2">
    <location>
        <begin position="1225"/>
        <end position="1240"/>
    </location>
</feature>
<keyword evidence="1" id="KW-0343">GTPase activation</keyword>
<dbReference type="InterPro" id="IPR000198">
    <property type="entry name" value="RhoGAP_dom"/>
</dbReference>
<dbReference type="Proteomes" id="UP000796761">
    <property type="component" value="Unassembled WGS sequence"/>
</dbReference>
<feature type="compositionally biased region" description="Basic and acidic residues" evidence="2">
    <location>
        <begin position="237"/>
        <end position="248"/>
    </location>
</feature>
<feature type="compositionally biased region" description="Low complexity" evidence="2">
    <location>
        <begin position="345"/>
        <end position="355"/>
    </location>
</feature>
<protein>
    <recommendedName>
        <fullName evidence="8">Rho GTPase activating protein 23</fullName>
    </recommendedName>
</protein>
<dbReference type="Pfam" id="PF00620">
    <property type="entry name" value="RhoGAP"/>
    <property type="match status" value="1"/>
</dbReference>
<dbReference type="InterPro" id="IPR041489">
    <property type="entry name" value="PDZ_6"/>
</dbReference>
<feature type="compositionally biased region" description="Basic and acidic residues" evidence="2">
    <location>
        <begin position="476"/>
        <end position="486"/>
    </location>
</feature>
<organism evidence="6 7">
    <name type="scientific">Zosterops borbonicus</name>
    <dbReference type="NCBI Taxonomy" id="364589"/>
    <lineage>
        <taxon>Eukaryota</taxon>
        <taxon>Metazoa</taxon>
        <taxon>Chordata</taxon>
        <taxon>Craniata</taxon>
        <taxon>Vertebrata</taxon>
        <taxon>Euteleostomi</taxon>
        <taxon>Archelosauria</taxon>
        <taxon>Archosauria</taxon>
        <taxon>Dinosauria</taxon>
        <taxon>Saurischia</taxon>
        <taxon>Theropoda</taxon>
        <taxon>Coelurosauria</taxon>
        <taxon>Aves</taxon>
        <taxon>Neognathae</taxon>
        <taxon>Neoaves</taxon>
        <taxon>Telluraves</taxon>
        <taxon>Australaves</taxon>
        <taxon>Passeriformes</taxon>
        <taxon>Sylvioidea</taxon>
        <taxon>Zosteropidae</taxon>
        <taxon>Zosterops</taxon>
    </lineage>
</organism>
<feature type="compositionally biased region" description="Basic residues" evidence="2">
    <location>
        <begin position="1332"/>
        <end position="1342"/>
    </location>
</feature>
<dbReference type="Gene3D" id="2.30.29.30">
    <property type="entry name" value="Pleckstrin-homology domain (PH domain)/Phosphotyrosine-binding domain (PTB)"/>
    <property type="match status" value="1"/>
</dbReference>
<dbReference type="CDD" id="cd04395">
    <property type="entry name" value="RhoGAP_ARHGAP21"/>
    <property type="match status" value="1"/>
</dbReference>